<accession>A7A5I7</accession>
<sequence length="38" mass="4403">MAFKIDNKIKGYRVVPPEDLAKDAVRLCCRRERARRAG</sequence>
<dbReference type="Proteomes" id="UP000003773">
    <property type="component" value="Unassembled WGS sequence"/>
</dbReference>
<dbReference type="EMBL" id="AAXD02000025">
    <property type="protein sequence ID" value="EDN83131.1"/>
    <property type="molecule type" value="Genomic_DNA"/>
</dbReference>
<organism evidence="1 2">
    <name type="scientific">Bifidobacterium adolescentis L2-32</name>
    <dbReference type="NCBI Taxonomy" id="411481"/>
    <lineage>
        <taxon>Bacteria</taxon>
        <taxon>Bacillati</taxon>
        <taxon>Actinomycetota</taxon>
        <taxon>Actinomycetes</taxon>
        <taxon>Bifidobacteriales</taxon>
        <taxon>Bifidobacteriaceae</taxon>
        <taxon>Bifidobacterium</taxon>
    </lineage>
</organism>
<evidence type="ECO:0000313" key="2">
    <source>
        <dbReference type="Proteomes" id="UP000003773"/>
    </source>
</evidence>
<proteinExistence type="predicted"/>
<dbReference type="HOGENOM" id="CLU_3325047_0_0_11"/>
<name>A7A5I7_BIFAD</name>
<protein>
    <submittedName>
        <fullName evidence="1">Uncharacterized protein</fullName>
    </submittedName>
</protein>
<gene>
    <name evidence="1" type="ORF">BIFADO_01106</name>
</gene>
<reference evidence="1 2" key="2">
    <citation type="submission" date="2007-05" db="EMBL/GenBank/DDBJ databases">
        <title>Draft genome sequence of Bifidobacterium adolescentis (L2-32).</title>
        <authorList>
            <person name="Sudarsanam P."/>
            <person name="Ley R."/>
            <person name="Guruge J."/>
            <person name="Turnbaugh P.J."/>
            <person name="Mahowald M."/>
            <person name="Liep D."/>
            <person name="Gordon J."/>
        </authorList>
    </citation>
    <scope>NUCLEOTIDE SEQUENCE [LARGE SCALE GENOMIC DNA]</scope>
    <source>
        <strain evidence="1 2">L2-32</strain>
    </source>
</reference>
<comment type="caution">
    <text evidence="1">The sequence shown here is derived from an EMBL/GenBank/DDBJ whole genome shotgun (WGS) entry which is preliminary data.</text>
</comment>
<reference evidence="1 2" key="1">
    <citation type="submission" date="2007-04" db="EMBL/GenBank/DDBJ databases">
        <authorList>
            <person name="Fulton L."/>
            <person name="Clifton S."/>
            <person name="Fulton B."/>
            <person name="Xu J."/>
            <person name="Minx P."/>
            <person name="Pepin K.H."/>
            <person name="Johnson M."/>
            <person name="Thiruvilangam P."/>
            <person name="Bhonagiri V."/>
            <person name="Nash W.E."/>
            <person name="Mardis E.R."/>
            <person name="Wilson R.K."/>
        </authorList>
    </citation>
    <scope>NUCLEOTIDE SEQUENCE [LARGE SCALE GENOMIC DNA]</scope>
    <source>
        <strain evidence="1 2">L2-32</strain>
    </source>
</reference>
<evidence type="ECO:0000313" key="1">
    <source>
        <dbReference type="EMBL" id="EDN83131.1"/>
    </source>
</evidence>
<dbReference type="AlphaFoldDB" id="A7A5I7"/>